<protein>
    <submittedName>
        <fullName evidence="2">Uncharacterized protein</fullName>
    </submittedName>
</protein>
<proteinExistence type="predicted"/>
<name>A0ABN2UYN2_9MICO</name>
<evidence type="ECO:0000313" key="2">
    <source>
        <dbReference type="EMBL" id="GAA2045680.1"/>
    </source>
</evidence>
<keyword evidence="3" id="KW-1185">Reference proteome</keyword>
<comment type="caution">
    <text evidence="2">The sequence shown here is derived from an EMBL/GenBank/DDBJ whole genome shotgun (WGS) entry which is preliminary data.</text>
</comment>
<feature type="region of interest" description="Disordered" evidence="1">
    <location>
        <begin position="50"/>
        <end position="73"/>
    </location>
</feature>
<evidence type="ECO:0000313" key="3">
    <source>
        <dbReference type="Proteomes" id="UP001501196"/>
    </source>
</evidence>
<dbReference type="EMBL" id="BAAAPW010000008">
    <property type="protein sequence ID" value="GAA2045680.1"/>
    <property type="molecule type" value="Genomic_DNA"/>
</dbReference>
<evidence type="ECO:0000256" key="1">
    <source>
        <dbReference type="SAM" id="MobiDB-lite"/>
    </source>
</evidence>
<sequence length="73" mass="7645">MRLAPPPSLRSETRQVVWLIGSTSSASLIVAPRYVIVVLPRLGISFPSSVPEPGSGRQGLDKPLSPAGPAGIR</sequence>
<gene>
    <name evidence="2" type="ORF">GCM10009819_36470</name>
</gene>
<reference evidence="2 3" key="1">
    <citation type="journal article" date="2019" name="Int. J. Syst. Evol. Microbiol.">
        <title>The Global Catalogue of Microorganisms (GCM) 10K type strain sequencing project: providing services to taxonomists for standard genome sequencing and annotation.</title>
        <authorList>
            <consortium name="The Broad Institute Genomics Platform"/>
            <consortium name="The Broad Institute Genome Sequencing Center for Infectious Disease"/>
            <person name="Wu L."/>
            <person name="Ma J."/>
        </authorList>
    </citation>
    <scope>NUCLEOTIDE SEQUENCE [LARGE SCALE GENOMIC DNA]</scope>
    <source>
        <strain evidence="2 3">JCM 15672</strain>
    </source>
</reference>
<accession>A0ABN2UYN2</accession>
<dbReference type="Proteomes" id="UP001501196">
    <property type="component" value="Unassembled WGS sequence"/>
</dbReference>
<organism evidence="2 3">
    <name type="scientific">Agromyces tropicus</name>
    <dbReference type="NCBI Taxonomy" id="555371"/>
    <lineage>
        <taxon>Bacteria</taxon>
        <taxon>Bacillati</taxon>
        <taxon>Actinomycetota</taxon>
        <taxon>Actinomycetes</taxon>
        <taxon>Micrococcales</taxon>
        <taxon>Microbacteriaceae</taxon>
        <taxon>Agromyces</taxon>
    </lineage>
</organism>